<dbReference type="Proteomes" id="UP000190092">
    <property type="component" value="Unassembled WGS sequence"/>
</dbReference>
<dbReference type="STRING" id="225324.SAMN02745126_06129"/>
<feature type="chain" id="PRO_5012052323" evidence="1">
    <location>
        <begin position="24"/>
        <end position="332"/>
    </location>
</feature>
<evidence type="ECO:0000313" key="4">
    <source>
        <dbReference type="Proteomes" id="UP000190092"/>
    </source>
</evidence>
<proteinExistence type="predicted"/>
<evidence type="ECO:0000259" key="2">
    <source>
        <dbReference type="SMART" id="SM00849"/>
    </source>
</evidence>
<keyword evidence="4" id="KW-1185">Reference proteome</keyword>
<dbReference type="OrthoDB" id="2971563at2"/>
<organism evidence="3 4">
    <name type="scientific">Enhydrobacter aerosaccus</name>
    <dbReference type="NCBI Taxonomy" id="225324"/>
    <lineage>
        <taxon>Bacteria</taxon>
        <taxon>Pseudomonadati</taxon>
        <taxon>Pseudomonadota</taxon>
        <taxon>Alphaproteobacteria</taxon>
        <taxon>Hyphomicrobiales</taxon>
        <taxon>Enhydrobacter</taxon>
    </lineage>
</organism>
<dbReference type="Gene3D" id="3.60.15.10">
    <property type="entry name" value="Ribonuclease Z/Hydroxyacylglutathione hydrolase-like"/>
    <property type="match status" value="1"/>
</dbReference>
<dbReference type="InterPro" id="IPR001279">
    <property type="entry name" value="Metallo-B-lactamas"/>
</dbReference>
<dbReference type="Pfam" id="PF00753">
    <property type="entry name" value="Lactamase_B"/>
    <property type="match status" value="1"/>
</dbReference>
<gene>
    <name evidence="3" type="ORF">SAMN02745126_06129</name>
</gene>
<dbReference type="AlphaFoldDB" id="A0A1T4TEM4"/>
<dbReference type="SMART" id="SM00849">
    <property type="entry name" value="Lactamase_B"/>
    <property type="match status" value="1"/>
</dbReference>
<evidence type="ECO:0000256" key="1">
    <source>
        <dbReference type="SAM" id="SignalP"/>
    </source>
</evidence>
<dbReference type="PANTHER" id="PTHR42951:SF17">
    <property type="entry name" value="METALLO-BETA-LACTAMASE DOMAIN-CONTAINING PROTEIN"/>
    <property type="match status" value="1"/>
</dbReference>
<dbReference type="InterPro" id="IPR050855">
    <property type="entry name" value="NDM-1-like"/>
</dbReference>
<keyword evidence="1" id="KW-0732">Signal</keyword>
<evidence type="ECO:0000313" key="3">
    <source>
        <dbReference type="EMBL" id="SKA38907.1"/>
    </source>
</evidence>
<name>A0A1T4TEM4_9HYPH</name>
<protein>
    <submittedName>
        <fullName evidence="3">Metallo-beta-lactamase class B</fullName>
    </submittedName>
</protein>
<dbReference type="InterPro" id="IPR036866">
    <property type="entry name" value="RibonucZ/Hydroxyglut_hydro"/>
</dbReference>
<reference evidence="4" key="1">
    <citation type="submission" date="2017-02" db="EMBL/GenBank/DDBJ databases">
        <authorList>
            <person name="Varghese N."/>
            <person name="Submissions S."/>
        </authorList>
    </citation>
    <scope>NUCLEOTIDE SEQUENCE [LARGE SCALE GENOMIC DNA]</scope>
    <source>
        <strain evidence="4">ATCC 27094</strain>
    </source>
</reference>
<dbReference type="CDD" id="cd16280">
    <property type="entry name" value="metallo-hydrolase-like_MBL-fold"/>
    <property type="match status" value="1"/>
</dbReference>
<dbReference type="EMBL" id="FUWJ01000016">
    <property type="protein sequence ID" value="SKA38907.1"/>
    <property type="molecule type" value="Genomic_DNA"/>
</dbReference>
<dbReference type="PANTHER" id="PTHR42951">
    <property type="entry name" value="METALLO-BETA-LACTAMASE DOMAIN-CONTAINING"/>
    <property type="match status" value="1"/>
</dbReference>
<dbReference type="SUPFAM" id="SSF56281">
    <property type="entry name" value="Metallo-hydrolase/oxidoreductase"/>
    <property type="match status" value="1"/>
</dbReference>
<accession>A0A1T4TEM4</accession>
<feature type="signal peptide" evidence="1">
    <location>
        <begin position="1"/>
        <end position="23"/>
    </location>
</feature>
<dbReference type="RefSeq" id="WP_085937856.1">
    <property type="nucleotide sequence ID" value="NZ_FUWJ01000016.1"/>
</dbReference>
<feature type="domain" description="Metallo-beta-lactamase" evidence="2">
    <location>
        <begin position="94"/>
        <end position="278"/>
    </location>
</feature>
<sequence>MNRTTLLLATLLTSAAPSAISLAAPPASDATVKAHLDAAAEAASSDLKSLIHLCDPAPATRPKGDDHALEALIDKPAPPPAKAFDRLYFVGDAWVSAWALDTSDGIILIDTLNSGKEAAKLIEGGLRQVGLDPARIKYIIVTHGHGDHYGGANYLVERYHPRVVMSDADWTMMETKLEFETPLWDAPPKRDIVAKDGDTVTLGDTSVTLYLTPGHTMGTISPVFDVTWRGEKHRVLEWGGTGFNFGADFGRLDAYITSTKRLRDLVGQQHIDVLISNHSGVDEAPAKLARLRDPQTSADPFVLGTPTVQRALTVMGECAQAQRDRFTLQGLK</sequence>